<keyword evidence="6" id="KW-0408">Iron</keyword>
<evidence type="ECO:0000256" key="2">
    <source>
        <dbReference type="ARBA" id="ARBA00022448"/>
    </source>
</evidence>
<organism evidence="16 17">
    <name type="scientific">Tritonibacter litoralis</name>
    <dbReference type="NCBI Taxonomy" id="2662264"/>
    <lineage>
        <taxon>Bacteria</taxon>
        <taxon>Pseudomonadati</taxon>
        <taxon>Pseudomonadota</taxon>
        <taxon>Alphaproteobacteria</taxon>
        <taxon>Rhodobacterales</taxon>
        <taxon>Paracoccaceae</taxon>
        <taxon>Tritonibacter</taxon>
    </lineage>
</organism>
<sequence length="703" mass="77069">MAHSRAVLFSTISCLALIAGQAAAQQAGAPLVLDPIIVKGELVERSLQDTPTSVAVETGETLEKRGDQDIYDVIERVPNVTSSFGEQGFSIRGIDQRGVGGGNGLLVSTQVDGVALPSNQATFFGPYSNWDLEQVEVLRGPQSTQQGRNALAGAVVIRSKDPTFDREFKLRTDVGTANYRRFALAANTPLVDDRLAFRFSAEHFQHDGFVENPTRGEDDYDAHDSTTYRGKLLWTPNDRLRAVLTYSQTESSGGEDYIDTSFFPDRRVILSDEDGEEGSKHRNLGLRLNYELNDTWTLESETNFYRHDYRRFEDADNSAAALGSISATGESKVFEQDLRLAFDTGVVTGVAGLFYSDISNRRPAQFTADAGNVLFGVPNGLFVTRETFDPEDVQNIAIFGEAEIAADGLLSGLSFTLGARLDHEDYAFTNTTTYTPDVSAFGLSNTSFSGETSYTAFLPKAGVTYDFTEDQSISFTVQRGYRAGGAQVNAFTGGLNEFDPEFTTNYELAYRGSFLDGRLRTSGNLFYTRWKDQQVTVFGANGGSTDFDFDVVNAGESELFGIELTAEGEVTDRFTMYGSVGHTHTEFLDFQNGSNDFSGNEFPLAPSTTAAIGGEYSWDNGVSLGVDVSYTDGSFARPTNTDKSDDRWLVNTQLTYESAAGWETGLYVRNLFDKDYLTFNDVTNGGGRAGNPREVGFYVQKSF</sequence>
<evidence type="ECO:0000256" key="11">
    <source>
        <dbReference type="PROSITE-ProRule" id="PRU01360"/>
    </source>
</evidence>
<dbReference type="Pfam" id="PF00593">
    <property type="entry name" value="TonB_dep_Rec_b-barrel"/>
    <property type="match status" value="1"/>
</dbReference>
<evidence type="ECO:0000256" key="7">
    <source>
        <dbReference type="ARBA" id="ARBA00023065"/>
    </source>
</evidence>
<dbReference type="GO" id="GO:0006826">
    <property type="term" value="P:iron ion transport"/>
    <property type="evidence" value="ECO:0007669"/>
    <property type="project" value="UniProtKB-KW"/>
</dbReference>
<keyword evidence="2 11" id="KW-0813">Transport</keyword>
<keyword evidence="9 11" id="KW-0472">Membrane</keyword>
<evidence type="ECO:0000256" key="1">
    <source>
        <dbReference type="ARBA" id="ARBA00004571"/>
    </source>
</evidence>
<dbReference type="Gene3D" id="2.40.170.20">
    <property type="entry name" value="TonB-dependent receptor, beta-barrel domain"/>
    <property type="match status" value="1"/>
</dbReference>
<keyword evidence="13" id="KW-0732">Signal</keyword>
<evidence type="ECO:0000256" key="10">
    <source>
        <dbReference type="ARBA" id="ARBA00023237"/>
    </source>
</evidence>
<dbReference type="AlphaFoldDB" id="A0A843YKC2"/>
<reference evidence="16 17" key="1">
    <citation type="submission" date="2019-10" db="EMBL/GenBank/DDBJ databases">
        <title>Epibacterium sp. nov., isolated from seawater.</title>
        <authorList>
            <person name="Zhang X."/>
            <person name="Li N."/>
        </authorList>
    </citation>
    <scope>NUCLEOTIDE SEQUENCE [LARGE SCALE GENOMIC DNA]</scope>
    <source>
        <strain evidence="16 17">SM1979</strain>
    </source>
</reference>
<evidence type="ECO:0000256" key="3">
    <source>
        <dbReference type="ARBA" id="ARBA00022452"/>
    </source>
</evidence>
<dbReference type="PANTHER" id="PTHR32552">
    <property type="entry name" value="FERRICHROME IRON RECEPTOR-RELATED"/>
    <property type="match status" value="1"/>
</dbReference>
<keyword evidence="17" id="KW-1185">Reference proteome</keyword>
<evidence type="ECO:0000313" key="16">
    <source>
        <dbReference type="EMBL" id="MQQ09619.1"/>
    </source>
</evidence>
<evidence type="ECO:0000256" key="12">
    <source>
        <dbReference type="RuleBase" id="RU003357"/>
    </source>
</evidence>
<evidence type="ECO:0000256" key="13">
    <source>
        <dbReference type="SAM" id="SignalP"/>
    </source>
</evidence>
<proteinExistence type="inferred from homology"/>
<dbReference type="GO" id="GO:0009279">
    <property type="term" value="C:cell outer membrane"/>
    <property type="evidence" value="ECO:0007669"/>
    <property type="project" value="UniProtKB-SubCell"/>
</dbReference>
<evidence type="ECO:0000259" key="14">
    <source>
        <dbReference type="Pfam" id="PF00593"/>
    </source>
</evidence>
<evidence type="ECO:0000313" key="17">
    <source>
        <dbReference type="Proteomes" id="UP000444174"/>
    </source>
</evidence>
<dbReference type="Pfam" id="PF07715">
    <property type="entry name" value="Plug"/>
    <property type="match status" value="1"/>
</dbReference>
<dbReference type="InterPro" id="IPR000531">
    <property type="entry name" value="Beta-barrel_TonB"/>
</dbReference>
<dbReference type="InterPro" id="IPR036942">
    <property type="entry name" value="Beta-barrel_TonB_sf"/>
</dbReference>
<protein>
    <submittedName>
        <fullName evidence="16">TonB-dependent receptor</fullName>
    </submittedName>
</protein>
<keyword evidence="5 11" id="KW-0812">Transmembrane</keyword>
<feature type="domain" description="TonB-dependent receptor plug" evidence="15">
    <location>
        <begin position="47"/>
        <end position="154"/>
    </location>
</feature>
<keyword evidence="16" id="KW-0675">Receptor</keyword>
<evidence type="ECO:0000256" key="8">
    <source>
        <dbReference type="ARBA" id="ARBA00023077"/>
    </source>
</evidence>
<name>A0A843YKC2_9RHOB</name>
<dbReference type="InterPro" id="IPR039426">
    <property type="entry name" value="TonB-dep_rcpt-like"/>
</dbReference>
<evidence type="ECO:0000256" key="9">
    <source>
        <dbReference type="ARBA" id="ARBA00023136"/>
    </source>
</evidence>
<dbReference type="PANTHER" id="PTHR32552:SF81">
    <property type="entry name" value="TONB-DEPENDENT OUTER MEMBRANE RECEPTOR"/>
    <property type="match status" value="1"/>
</dbReference>
<keyword evidence="4" id="KW-0410">Iron transport</keyword>
<comment type="similarity">
    <text evidence="11 12">Belongs to the TonB-dependent receptor family.</text>
</comment>
<gene>
    <name evidence="16" type="ORF">GFB49_14220</name>
</gene>
<feature type="signal peptide" evidence="13">
    <location>
        <begin position="1"/>
        <end position="24"/>
    </location>
</feature>
<dbReference type="CDD" id="cd01347">
    <property type="entry name" value="ligand_gated_channel"/>
    <property type="match status" value="1"/>
</dbReference>
<feature type="domain" description="TonB-dependent receptor-like beta-barrel" evidence="14">
    <location>
        <begin position="261"/>
        <end position="671"/>
    </location>
</feature>
<keyword evidence="10 11" id="KW-0998">Cell outer membrane</keyword>
<keyword evidence="8 12" id="KW-0798">TonB box</keyword>
<dbReference type="InterPro" id="IPR012910">
    <property type="entry name" value="Plug_dom"/>
</dbReference>
<evidence type="ECO:0000256" key="4">
    <source>
        <dbReference type="ARBA" id="ARBA00022496"/>
    </source>
</evidence>
<dbReference type="EMBL" id="WIBF01000009">
    <property type="protein sequence ID" value="MQQ09619.1"/>
    <property type="molecule type" value="Genomic_DNA"/>
</dbReference>
<keyword evidence="3 11" id="KW-1134">Transmembrane beta strand</keyword>
<comment type="subcellular location">
    <subcellularLocation>
        <location evidence="1 11">Cell outer membrane</location>
        <topology evidence="1 11">Multi-pass membrane protein</topology>
    </subcellularLocation>
</comment>
<dbReference type="SUPFAM" id="SSF56935">
    <property type="entry name" value="Porins"/>
    <property type="match status" value="1"/>
</dbReference>
<evidence type="ECO:0000256" key="6">
    <source>
        <dbReference type="ARBA" id="ARBA00023004"/>
    </source>
</evidence>
<feature type="chain" id="PRO_5032533141" evidence="13">
    <location>
        <begin position="25"/>
        <end position="703"/>
    </location>
</feature>
<evidence type="ECO:0000259" key="15">
    <source>
        <dbReference type="Pfam" id="PF07715"/>
    </source>
</evidence>
<dbReference type="RefSeq" id="WP_153216595.1">
    <property type="nucleotide sequence ID" value="NZ_WIBF01000009.1"/>
</dbReference>
<dbReference type="PROSITE" id="PS52016">
    <property type="entry name" value="TONB_DEPENDENT_REC_3"/>
    <property type="match status" value="1"/>
</dbReference>
<accession>A0A843YKC2</accession>
<comment type="caution">
    <text evidence="16">The sequence shown here is derived from an EMBL/GenBank/DDBJ whole genome shotgun (WGS) entry which is preliminary data.</text>
</comment>
<evidence type="ECO:0000256" key="5">
    <source>
        <dbReference type="ARBA" id="ARBA00022692"/>
    </source>
</evidence>
<keyword evidence="7" id="KW-0406">Ion transport</keyword>
<dbReference type="Proteomes" id="UP000444174">
    <property type="component" value="Unassembled WGS sequence"/>
</dbReference>